<dbReference type="GO" id="GO:0097108">
    <property type="term" value="F:hedgehog family protein binding"/>
    <property type="evidence" value="ECO:0007669"/>
    <property type="project" value="TreeGrafter"/>
</dbReference>
<evidence type="ECO:0000256" key="1">
    <source>
        <dbReference type="ARBA" id="ARBA00004141"/>
    </source>
</evidence>
<dbReference type="Proteomes" id="UP001230188">
    <property type="component" value="Unassembled WGS sequence"/>
</dbReference>
<dbReference type="GO" id="GO:0005886">
    <property type="term" value="C:plasma membrane"/>
    <property type="evidence" value="ECO:0007669"/>
    <property type="project" value="TreeGrafter"/>
</dbReference>
<feature type="transmembrane region" description="Helical" evidence="7">
    <location>
        <begin position="1275"/>
        <end position="1300"/>
    </location>
</feature>
<dbReference type="PANTHER" id="PTHR46022">
    <property type="entry name" value="PROTEIN PATCHED"/>
    <property type="match status" value="1"/>
</dbReference>
<feature type="transmembrane region" description="Helical" evidence="7">
    <location>
        <begin position="784"/>
        <end position="804"/>
    </location>
</feature>
<dbReference type="EMBL" id="JAQMWT010000379">
    <property type="protein sequence ID" value="KAJ8602463.1"/>
    <property type="molecule type" value="Genomic_DNA"/>
</dbReference>
<feature type="transmembrane region" description="Helical" evidence="7">
    <location>
        <begin position="678"/>
        <end position="699"/>
    </location>
</feature>
<dbReference type="Gene3D" id="1.20.1640.10">
    <property type="entry name" value="Multidrug efflux transporter AcrB transmembrane domain"/>
    <property type="match status" value="2"/>
</dbReference>
<comment type="caution">
    <text evidence="9">The sequence shown here is derived from an EMBL/GenBank/DDBJ whole genome shotgun (WGS) entry which is preliminary data.</text>
</comment>
<evidence type="ECO:0000256" key="6">
    <source>
        <dbReference type="SAM" id="MobiDB-lite"/>
    </source>
</evidence>
<feature type="transmembrane region" description="Helical" evidence="7">
    <location>
        <begin position="1167"/>
        <end position="1197"/>
    </location>
</feature>
<dbReference type="InterPro" id="IPR053958">
    <property type="entry name" value="HMGCR/SNAP/NPC1-like_SSD"/>
</dbReference>
<keyword evidence="10" id="KW-1185">Reference proteome</keyword>
<dbReference type="PROSITE" id="PS50156">
    <property type="entry name" value="SSD"/>
    <property type="match status" value="1"/>
</dbReference>
<feature type="transmembrane region" description="Helical" evidence="7">
    <location>
        <begin position="1237"/>
        <end position="1263"/>
    </location>
</feature>
<proteinExistence type="predicted"/>
<evidence type="ECO:0000256" key="3">
    <source>
        <dbReference type="ARBA" id="ARBA00022989"/>
    </source>
</evidence>
<sequence length="1347" mass="146835">MSSEAEDDEKDFVERGFYNLGYAIQVAWWAFLLGTLGVFLGLSSGMEDAKIEDDFYGYQVVKPQSRINREVSYYENRVDDGYVSGAENMFGMATRGGKNVLTRKNLKQLAGFSEDLNLEELAIEYRGTRFSGRDVLTFSGGTPQPFRYSILDCWQEGSFDFTGTVLSLNPAAAVAIESIEFAIGVFDEDAILTVTPYNWCLYARVSILFSAVPEMDPGQFGRCRQFLDDEIVDEDPAMAALAAAHDYYRFYVYDMVKSTPSWSQTWGCRRPFTDDAEPGRCGDAMTCCEITVAKAGCACVEMGADCASDYAMPEVLGGGMPNATSCAAFASMTGGSPSLNDEYYDASYAALDACAPFDFFPVSPTLAGALTYIQGVVTPSARPSSTEVRDACGARYAAYEETSDDVVAAIVQAGVEKIVCDFFGAGYDCARTLTSDDFDWRWDRYIATEDDLVATGLSGRCALWDGGPEGLDIFPYIDERNVLGGVWDDGARAIQFLYISSGPKKIADSKNAAGEDVSNNECEEGRKLWLSKFSRTCFGRHDGGSMIFGAISSVSLSTTFEKQTIPEVPILIIGYGLVLAYAIFVGAWKGVGSLRAKASFAAMSFVGVLFVFLGLAAGWGLAAGFMNIKLNVSIIQVLPFLTVGLGVNDMFIVCHAYSRVLTTKTKAAAEESIPIADVLADVGPAITLTTVANACAFLIGRFLEMRLLRDFSTVAAICSITIFLCILFGFTALLAMHARCVSKGILVPADNDNMETADEFSARDEGTVARSVARYAEKINETKVHGPLLIVALVLVLVLGLVYIPEASKSTGMPGGDLFVRGTSEYVGLGIASSKIKLEPNFLMHRNFDFAHLHPYFAPLNVGDYSLVERFGAAKKTEDNPSTWYHIFASWAAPCSWDSLTIDNVAASDCEANEFFRSASAYNSRCRLSDPFSGGNCGPRVSPKNFTAAENLLVSVKRDLYSLPGNSGLASSEIPVCTLNPVWTYMCGDTNCFDGYLRDEDLAVDRDPALLAVHPDYAYECLNIWLNSDEQWTILNPLLICEDPTDPAAITMCEALSPGARKTYRGKDGTGDFEFSQTLVFVKDTGQDAPPWVNFLDSAMSKMNKFYRETGIKGWCGNNSARFFAQFRWLENRLWLTILYGLILIFGLLVIFMFFHGCSRWPLAHRLAAATWLALVTVLNILASIVLVVAIFVAAGFRLNCFSAVNILMCVGFGVEFTAHIVLVYARKPAGNNASRLSHALVTMLPPIVDGSVSTLLSIVPLAASKFPYVVSYFFGLYMLISCVGLYIGCVVLPSCMAAFGYSKLFYDSPEDDHVAAVAVVADVKDMGDENDDDPLRRSLAIPSDVD</sequence>
<evidence type="ECO:0000256" key="7">
    <source>
        <dbReference type="SAM" id="Phobius"/>
    </source>
</evidence>
<accession>A0AAD7XLD5</accession>
<dbReference type="GO" id="GO:0045879">
    <property type="term" value="P:negative regulation of smoothened signaling pathway"/>
    <property type="evidence" value="ECO:0007669"/>
    <property type="project" value="TreeGrafter"/>
</dbReference>
<keyword evidence="5" id="KW-0325">Glycoprotein</keyword>
<dbReference type="PANTHER" id="PTHR46022:SF1">
    <property type="entry name" value="PROTEIN PATCHED"/>
    <property type="match status" value="1"/>
</dbReference>
<organism evidence="9 10">
    <name type="scientific">Chrysophaeum taylorii</name>
    <dbReference type="NCBI Taxonomy" id="2483200"/>
    <lineage>
        <taxon>Eukaryota</taxon>
        <taxon>Sar</taxon>
        <taxon>Stramenopiles</taxon>
        <taxon>Ochrophyta</taxon>
        <taxon>Pelagophyceae</taxon>
        <taxon>Pelagomonadales</taxon>
        <taxon>Pelagomonadaceae</taxon>
        <taxon>Chrysophaeum</taxon>
    </lineage>
</organism>
<dbReference type="GO" id="GO:0008158">
    <property type="term" value="F:hedgehog receptor activity"/>
    <property type="evidence" value="ECO:0007669"/>
    <property type="project" value="TreeGrafter"/>
</dbReference>
<feature type="domain" description="SSD" evidence="8">
    <location>
        <begin position="567"/>
        <end position="736"/>
    </location>
</feature>
<evidence type="ECO:0000256" key="2">
    <source>
        <dbReference type="ARBA" id="ARBA00022692"/>
    </source>
</evidence>
<evidence type="ECO:0000259" key="8">
    <source>
        <dbReference type="PROSITE" id="PS50156"/>
    </source>
</evidence>
<feature type="transmembrane region" description="Helical" evidence="7">
    <location>
        <begin position="600"/>
        <end position="622"/>
    </location>
</feature>
<dbReference type="SUPFAM" id="SSF82866">
    <property type="entry name" value="Multidrug efflux transporter AcrB transmembrane domain"/>
    <property type="match status" value="2"/>
</dbReference>
<gene>
    <name evidence="9" type="ORF">CTAYLR_001302</name>
</gene>
<dbReference type="Pfam" id="PF12349">
    <property type="entry name" value="Sterol-sensing"/>
    <property type="match status" value="1"/>
</dbReference>
<evidence type="ECO:0000256" key="4">
    <source>
        <dbReference type="ARBA" id="ARBA00023136"/>
    </source>
</evidence>
<dbReference type="InterPro" id="IPR000731">
    <property type="entry name" value="SSD"/>
</dbReference>
<name>A0AAD7XLD5_9STRA</name>
<dbReference type="GO" id="GO:0005119">
    <property type="term" value="F:smoothened binding"/>
    <property type="evidence" value="ECO:0007669"/>
    <property type="project" value="TreeGrafter"/>
</dbReference>
<feature type="transmembrane region" description="Helical" evidence="7">
    <location>
        <begin position="711"/>
        <end position="735"/>
    </location>
</feature>
<feature type="transmembrane region" description="Helical" evidence="7">
    <location>
        <begin position="568"/>
        <end position="588"/>
    </location>
</feature>
<comment type="subcellular location">
    <subcellularLocation>
        <location evidence="1">Membrane</location>
        <topology evidence="1">Multi-pass membrane protein</topology>
    </subcellularLocation>
</comment>
<feature type="transmembrane region" description="Helical" evidence="7">
    <location>
        <begin position="634"/>
        <end position="657"/>
    </location>
</feature>
<keyword evidence="2 7" id="KW-0812">Transmembrane</keyword>
<feature type="region of interest" description="Disordered" evidence="6">
    <location>
        <begin position="1328"/>
        <end position="1347"/>
    </location>
</feature>
<keyword evidence="4 7" id="KW-0472">Membrane</keyword>
<evidence type="ECO:0000313" key="9">
    <source>
        <dbReference type="EMBL" id="KAJ8602463.1"/>
    </source>
</evidence>
<evidence type="ECO:0000256" key="5">
    <source>
        <dbReference type="ARBA" id="ARBA00023180"/>
    </source>
</evidence>
<protein>
    <recommendedName>
        <fullName evidence="8">SSD domain-containing protein</fullName>
    </recommendedName>
</protein>
<reference evidence="9" key="1">
    <citation type="submission" date="2023-01" db="EMBL/GenBank/DDBJ databases">
        <title>Metagenome sequencing of chrysophaentin producing Chrysophaeum taylorii.</title>
        <authorList>
            <person name="Davison J."/>
            <person name="Bewley C."/>
        </authorList>
    </citation>
    <scope>NUCLEOTIDE SEQUENCE</scope>
    <source>
        <strain evidence="9">NIES-1699</strain>
    </source>
</reference>
<evidence type="ECO:0000313" key="10">
    <source>
        <dbReference type="Proteomes" id="UP001230188"/>
    </source>
</evidence>
<feature type="transmembrane region" description="Helical" evidence="7">
    <location>
        <begin position="20"/>
        <end position="42"/>
    </location>
</feature>
<feature type="transmembrane region" description="Helical" evidence="7">
    <location>
        <begin position="1134"/>
        <end position="1155"/>
    </location>
</feature>
<keyword evidence="3 7" id="KW-1133">Transmembrane helix</keyword>
<feature type="transmembrane region" description="Helical" evidence="7">
    <location>
        <begin position="1203"/>
        <end position="1225"/>
    </location>
</feature>